<dbReference type="PANTHER" id="PTHR45657">
    <property type="entry name" value="CRAL-TRIO DOMAIN-CONTAINING PROTEIN YKL091C-RELATED"/>
    <property type="match status" value="1"/>
</dbReference>
<organism evidence="2 3">
    <name type="scientific">Aspergillus ruber (strain CBS 135680)</name>
    <dbReference type="NCBI Taxonomy" id="1388766"/>
    <lineage>
        <taxon>Eukaryota</taxon>
        <taxon>Fungi</taxon>
        <taxon>Dikarya</taxon>
        <taxon>Ascomycota</taxon>
        <taxon>Pezizomycotina</taxon>
        <taxon>Eurotiomycetes</taxon>
        <taxon>Eurotiomycetidae</taxon>
        <taxon>Eurotiales</taxon>
        <taxon>Aspergillaceae</taxon>
        <taxon>Aspergillus</taxon>
        <taxon>Aspergillus subgen. Aspergillus</taxon>
    </lineage>
</organism>
<gene>
    <name evidence="2" type="ORF">EURHEDRAFT_409467</name>
</gene>
<dbReference type="InterPro" id="IPR001251">
    <property type="entry name" value="CRAL-TRIO_dom"/>
</dbReference>
<dbReference type="SUPFAM" id="SSF52087">
    <property type="entry name" value="CRAL/TRIO domain"/>
    <property type="match status" value="1"/>
</dbReference>
<dbReference type="SUPFAM" id="SSF46938">
    <property type="entry name" value="CRAL/TRIO N-terminal domain"/>
    <property type="match status" value="1"/>
</dbReference>
<dbReference type="InterPro" id="IPR036865">
    <property type="entry name" value="CRAL-TRIO_dom_sf"/>
</dbReference>
<accession>A0A017SNG3</accession>
<dbReference type="Gene3D" id="1.10.8.20">
    <property type="entry name" value="N-terminal domain of phosphatidylinositol transfer protein sec14p"/>
    <property type="match status" value="1"/>
</dbReference>
<dbReference type="OrthoDB" id="30289at2759"/>
<evidence type="ECO:0000259" key="1">
    <source>
        <dbReference type="PROSITE" id="PS50191"/>
    </source>
</evidence>
<dbReference type="Gene3D" id="3.40.525.10">
    <property type="entry name" value="CRAL-TRIO lipid binding domain"/>
    <property type="match status" value="1"/>
</dbReference>
<evidence type="ECO:0000313" key="3">
    <source>
        <dbReference type="Proteomes" id="UP000019804"/>
    </source>
</evidence>
<protein>
    <submittedName>
        <fullName evidence="2">CRAL/TRIO domain-containing protein</fullName>
    </submittedName>
</protein>
<dbReference type="EMBL" id="KK088414">
    <property type="protein sequence ID" value="EYE98144.1"/>
    <property type="molecule type" value="Genomic_DNA"/>
</dbReference>
<dbReference type="Pfam" id="PF00650">
    <property type="entry name" value="CRAL_TRIO"/>
    <property type="match status" value="1"/>
</dbReference>
<dbReference type="CDD" id="cd00170">
    <property type="entry name" value="SEC14"/>
    <property type="match status" value="1"/>
</dbReference>
<dbReference type="GeneID" id="63696207"/>
<dbReference type="AlphaFoldDB" id="A0A017SNG3"/>
<keyword evidence="3" id="KW-1185">Reference proteome</keyword>
<evidence type="ECO:0000313" key="2">
    <source>
        <dbReference type="EMBL" id="EYE98144.1"/>
    </source>
</evidence>
<proteinExistence type="predicted"/>
<dbReference type="STRING" id="1388766.A0A017SNG3"/>
<dbReference type="Proteomes" id="UP000019804">
    <property type="component" value="Unassembled WGS sequence"/>
</dbReference>
<name>A0A017SNG3_ASPRC</name>
<reference evidence="3" key="1">
    <citation type="journal article" date="2014" name="Nat. Commun.">
        <title>Genomic adaptations of the halophilic Dead Sea filamentous fungus Eurotium rubrum.</title>
        <authorList>
            <person name="Kis-Papo T."/>
            <person name="Weig A.R."/>
            <person name="Riley R."/>
            <person name="Persoh D."/>
            <person name="Salamov A."/>
            <person name="Sun H."/>
            <person name="Lipzen A."/>
            <person name="Wasser S.P."/>
            <person name="Rambold G."/>
            <person name="Grigoriev I.V."/>
            <person name="Nevo E."/>
        </authorList>
    </citation>
    <scope>NUCLEOTIDE SEQUENCE [LARGE SCALE GENOMIC DNA]</scope>
    <source>
        <strain evidence="3">CBS 135680</strain>
    </source>
</reference>
<dbReference type="InterPro" id="IPR051026">
    <property type="entry name" value="PI/PC_transfer"/>
</dbReference>
<dbReference type="HOGENOM" id="CLU_014001_4_0_1"/>
<sequence>METLCVDDTAALATFGQIYTEQGLLQRPSGLKEGDVSDGINDKTTILRFLQAREMNYADALEQFQKATKFHADKRALSLYDLISVDDFEDTRKLYPHWTGRRDKRGFPILMIDAAHLNHAAMIEWRKTRTITPSSPDGPAPSADMAQRALVFHDGLTRFILPLCTAMTDRPNPSVPVIKSIYLVDASCISLKQAWDLKDFAQDVSWILATCYPETIDRIFVCNVPSYLTTIWNVFKKFVDPVTAEKIIFLRPNDVSPTIEKYIDPENIPSQLGGHFTFTNGMLPDLDAGIRKALYWTAPSDSSNTCSLPPGPIKWVEYEGSRRAAMATGTVGGLQRVERVAVLGS</sequence>
<dbReference type="PROSITE" id="PS50191">
    <property type="entry name" value="CRAL_TRIO"/>
    <property type="match status" value="1"/>
</dbReference>
<dbReference type="PANTHER" id="PTHR45657:SF20">
    <property type="entry name" value="CRAL_TRIO DOMAIN PROTEIN (AFU_ORTHOLOGUE AFUA_5G00680)"/>
    <property type="match status" value="1"/>
</dbReference>
<dbReference type="RefSeq" id="XP_040641832.1">
    <property type="nucleotide sequence ID" value="XM_040781083.1"/>
</dbReference>
<feature type="domain" description="CRAL-TRIO" evidence="1">
    <location>
        <begin position="87"/>
        <end position="280"/>
    </location>
</feature>
<dbReference type="InterPro" id="IPR036273">
    <property type="entry name" value="CRAL/TRIO_N_dom_sf"/>
</dbReference>
<dbReference type="SMART" id="SM00516">
    <property type="entry name" value="SEC14"/>
    <property type="match status" value="1"/>
</dbReference>